<dbReference type="EMBL" id="JACHIB010000020">
    <property type="protein sequence ID" value="MBB6085074.1"/>
    <property type="molecule type" value="Genomic_DNA"/>
</dbReference>
<dbReference type="CDD" id="cd10969">
    <property type="entry name" value="CE4_Ecf1_like_5s"/>
    <property type="match status" value="1"/>
</dbReference>
<dbReference type="GO" id="GO:0016810">
    <property type="term" value="F:hydrolase activity, acting on carbon-nitrogen (but not peptide) bonds"/>
    <property type="evidence" value="ECO:0007669"/>
    <property type="project" value="InterPro"/>
</dbReference>
<feature type="domain" description="NodB homology" evidence="2">
    <location>
        <begin position="61"/>
        <end position="280"/>
    </location>
</feature>
<dbReference type="AlphaFoldDB" id="A0A7W9TQR3"/>
<dbReference type="Pfam" id="PF01522">
    <property type="entry name" value="Polysacc_deac_1"/>
    <property type="match status" value="1"/>
</dbReference>
<proteinExistence type="predicted"/>
<evidence type="ECO:0000313" key="3">
    <source>
        <dbReference type="EMBL" id="MBB6085074.1"/>
    </source>
</evidence>
<keyword evidence="1" id="KW-0732">Signal</keyword>
<sequence>MSRHRIVPVLMYHHVTPAGGAINVTPEHFRDQLAWLRDHGYRSLSCDEFAAHLAGTPAPARSVLITFDDGYLDNYVHAWPLLREYGFHAVIFLVTSWIGDGPARACAGEGGAALPETPDHAECMRRVAAGDAAGIALRWAEIERMRAGGVCEFHSHTHTHTRWDKQAGDKNARMADELAQSRACLARHLGEVSDHLCWPQGYFDPDYVRVAQAAGFRHLYTTRAFGRNRPGSDPASIFRFAVRDTSGASVGRRIRVAAHPLVAPAFNAWKRWKRGQRYAG</sequence>
<gene>
    <name evidence="3" type="ORF">HNR28_003127</name>
</gene>
<dbReference type="InterPro" id="IPR051398">
    <property type="entry name" value="Polysacch_Deacetylase"/>
</dbReference>
<evidence type="ECO:0000259" key="2">
    <source>
        <dbReference type="PROSITE" id="PS51677"/>
    </source>
</evidence>
<reference evidence="3 4" key="1">
    <citation type="submission" date="2020-08" db="EMBL/GenBank/DDBJ databases">
        <title>Genomic Encyclopedia of Type Strains, Phase IV (KMG-IV): sequencing the most valuable type-strain genomes for metagenomic binning, comparative biology and taxonomic classification.</title>
        <authorList>
            <person name="Goeker M."/>
        </authorList>
    </citation>
    <scope>NUCLEOTIDE SEQUENCE [LARGE SCALE GENOMIC DNA]</scope>
    <source>
        <strain evidence="3 4">DSM 12141</strain>
    </source>
</reference>
<dbReference type="PROSITE" id="PS51677">
    <property type="entry name" value="NODB"/>
    <property type="match status" value="1"/>
</dbReference>
<name>A0A7W9TQR3_CASDE</name>
<accession>A0A7W9TQR3</accession>
<dbReference type="SUPFAM" id="SSF88713">
    <property type="entry name" value="Glycoside hydrolase/deacetylase"/>
    <property type="match status" value="1"/>
</dbReference>
<dbReference type="RefSeq" id="WP_043683327.1">
    <property type="nucleotide sequence ID" value="NZ_JACHIB010000020.1"/>
</dbReference>
<dbReference type="InterPro" id="IPR011330">
    <property type="entry name" value="Glyco_hydro/deAcase_b/a-brl"/>
</dbReference>
<dbReference type="InterPro" id="IPR002509">
    <property type="entry name" value="NODB_dom"/>
</dbReference>
<dbReference type="Gene3D" id="3.20.20.370">
    <property type="entry name" value="Glycoside hydrolase/deacetylase"/>
    <property type="match status" value="1"/>
</dbReference>
<dbReference type="Proteomes" id="UP000541136">
    <property type="component" value="Unassembled WGS sequence"/>
</dbReference>
<dbReference type="PANTHER" id="PTHR34216:SF13">
    <property type="entry name" value="XYLANASE_CHITIN DEACETYLASE"/>
    <property type="match status" value="1"/>
</dbReference>
<evidence type="ECO:0000313" key="4">
    <source>
        <dbReference type="Proteomes" id="UP000541136"/>
    </source>
</evidence>
<dbReference type="PANTHER" id="PTHR34216">
    <property type="match status" value="1"/>
</dbReference>
<protein>
    <submittedName>
        <fullName evidence="3">Peptidoglycan/xylan/chitin deacetylase (PgdA/CDA1 family)</fullName>
    </submittedName>
</protein>
<evidence type="ECO:0000256" key="1">
    <source>
        <dbReference type="ARBA" id="ARBA00022729"/>
    </source>
</evidence>
<comment type="caution">
    <text evidence="3">The sequence shown here is derived from an EMBL/GenBank/DDBJ whole genome shotgun (WGS) entry which is preliminary data.</text>
</comment>
<organism evidence="3 4">
    <name type="scientific">Castellaniella defragrans</name>
    <name type="common">Alcaligenes defragrans</name>
    <dbReference type="NCBI Taxonomy" id="75697"/>
    <lineage>
        <taxon>Bacteria</taxon>
        <taxon>Pseudomonadati</taxon>
        <taxon>Pseudomonadota</taxon>
        <taxon>Betaproteobacteria</taxon>
        <taxon>Burkholderiales</taxon>
        <taxon>Alcaligenaceae</taxon>
        <taxon>Castellaniella</taxon>
    </lineage>
</organism>
<dbReference type="GO" id="GO:0005975">
    <property type="term" value="P:carbohydrate metabolic process"/>
    <property type="evidence" value="ECO:0007669"/>
    <property type="project" value="InterPro"/>
</dbReference>